<dbReference type="SUPFAM" id="SSF160904">
    <property type="entry name" value="Jann2411-like"/>
    <property type="match status" value="1"/>
</dbReference>
<dbReference type="PANTHER" id="PTHR35525">
    <property type="entry name" value="BLL6575 PROTEIN"/>
    <property type="match status" value="1"/>
</dbReference>
<sequence length="182" mass="19789">MSSDEPRPVRLMNTVRADRSGVRDHLTTAAELTAWLGAPADARDLAAFRVLRRALRDLAAELTGDTRPVAADRDPHRAVGHVNDAVGRADSRPRLALVDGEPRRRPAGDASPAARALAGIAAEAVELFTGPDRALLRACHAPGCVLYFVRDHPRREWCSPACGNRARAARHYRRVASRRTPG</sequence>
<evidence type="ECO:0000259" key="1">
    <source>
        <dbReference type="Pfam" id="PF11706"/>
    </source>
</evidence>
<comment type="caution">
    <text evidence="2">The sequence shown here is derived from an EMBL/GenBank/DDBJ whole genome shotgun (WGS) entry which is preliminary data.</text>
</comment>
<dbReference type="InterPro" id="IPR023286">
    <property type="entry name" value="ABATE_dom_sf"/>
</dbReference>
<dbReference type="Gene3D" id="1.10.3300.10">
    <property type="entry name" value="Jann2411-like domain"/>
    <property type="match status" value="1"/>
</dbReference>
<proteinExistence type="predicted"/>
<dbReference type="Proteomes" id="UP000282084">
    <property type="component" value="Unassembled WGS sequence"/>
</dbReference>
<evidence type="ECO:0000313" key="3">
    <source>
        <dbReference type="Proteomes" id="UP000282084"/>
    </source>
</evidence>
<dbReference type="InterPro" id="IPR010852">
    <property type="entry name" value="ABATE"/>
</dbReference>
<protein>
    <submittedName>
        <fullName evidence="2">Putative RNA-binding Zn ribbon-like protein</fullName>
    </submittedName>
</protein>
<gene>
    <name evidence="2" type="ORF">C8E97_4569</name>
</gene>
<evidence type="ECO:0000313" key="2">
    <source>
        <dbReference type="EMBL" id="RKT55881.1"/>
    </source>
</evidence>
<dbReference type="PANTHER" id="PTHR35525:SF3">
    <property type="entry name" value="BLL6575 PROTEIN"/>
    <property type="match status" value="1"/>
</dbReference>
<dbReference type="Pfam" id="PF11706">
    <property type="entry name" value="zf-CGNR"/>
    <property type="match status" value="1"/>
</dbReference>
<dbReference type="InterPro" id="IPR021005">
    <property type="entry name" value="Znf_CGNR"/>
</dbReference>
<keyword evidence="3" id="KW-1185">Reference proteome</keyword>
<name>A0A495W2G0_9PSEU</name>
<reference evidence="2 3" key="1">
    <citation type="submission" date="2018-10" db="EMBL/GenBank/DDBJ databases">
        <title>Sequencing the genomes of 1000 actinobacteria strains.</title>
        <authorList>
            <person name="Klenk H.-P."/>
        </authorList>
    </citation>
    <scope>NUCLEOTIDE SEQUENCE [LARGE SCALE GENOMIC DNA]</scope>
    <source>
        <strain evidence="2 3">DSM 43800</strain>
    </source>
</reference>
<dbReference type="RefSeq" id="WP_211347114.1">
    <property type="nucleotide sequence ID" value="NZ_RBXO01000001.1"/>
</dbReference>
<feature type="domain" description="Zinc finger CGNR" evidence="1">
    <location>
        <begin position="136"/>
        <end position="174"/>
    </location>
</feature>
<dbReference type="AlphaFoldDB" id="A0A495W2G0"/>
<accession>A0A495W2G0</accession>
<dbReference type="Pfam" id="PF07336">
    <property type="entry name" value="ABATE"/>
    <property type="match status" value="1"/>
</dbReference>
<dbReference type="EMBL" id="RBXO01000001">
    <property type="protein sequence ID" value="RKT55881.1"/>
    <property type="molecule type" value="Genomic_DNA"/>
</dbReference>
<organism evidence="2 3">
    <name type="scientific">Saccharothrix australiensis</name>
    <dbReference type="NCBI Taxonomy" id="2072"/>
    <lineage>
        <taxon>Bacteria</taxon>
        <taxon>Bacillati</taxon>
        <taxon>Actinomycetota</taxon>
        <taxon>Actinomycetes</taxon>
        <taxon>Pseudonocardiales</taxon>
        <taxon>Pseudonocardiaceae</taxon>
        <taxon>Saccharothrix</taxon>
    </lineage>
</organism>